<organism evidence="2 3">
    <name type="scientific">Mycobacterium talmoniae</name>
    <dbReference type="NCBI Taxonomy" id="1858794"/>
    <lineage>
        <taxon>Bacteria</taxon>
        <taxon>Bacillati</taxon>
        <taxon>Actinomycetota</taxon>
        <taxon>Actinomycetes</taxon>
        <taxon>Mycobacteriales</taxon>
        <taxon>Mycobacteriaceae</taxon>
        <taxon>Mycobacterium</taxon>
    </lineage>
</organism>
<gene>
    <name evidence="2" type="ORF">C1Y40_02093</name>
</gene>
<dbReference type="EMBL" id="PPEA01000297">
    <property type="protein sequence ID" value="PQM47698.1"/>
    <property type="molecule type" value="Genomic_DNA"/>
</dbReference>
<proteinExistence type="predicted"/>
<feature type="compositionally biased region" description="Polar residues" evidence="1">
    <location>
        <begin position="44"/>
        <end position="54"/>
    </location>
</feature>
<reference evidence="2 3" key="1">
    <citation type="journal article" date="2017" name="Int. J. Syst. Evol. Microbiol.">
        <title>Mycobacterium talmoniae sp. nov., a slowly growing mycobacterium isolated from human respiratory samples.</title>
        <authorList>
            <person name="Davidson R.M."/>
            <person name="DeGroote M.A."/>
            <person name="Marola J.L."/>
            <person name="Buss S."/>
            <person name="Jones V."/>
            <person name="McNeil M.R."/>
            <person name="Freifeld A.G."/>
            <person name="Elaine Epperson L."/>
            <person name="Hasan N.A."/>
            <person name="Jackson M."/>
            <person name="Iwen P.C."/>
            <person name="Salfinger M."/>
            <person name="Strong M."/>
        </authorList>
    </citation>
    <scope>NUCLEOTIDE SEQUENCE [LARGE SCALE GENOMIC DNA]</scope>
    <source>
        <strain evidence="2 3">ATCC BAA-2683</strain>
    </source>
</reference>
<dbReference type="Proteomes" id="UP000238296">
    <property type="component" value="Unassembled WGS sequence"/>
</dbReference>
<comment type="caution">
    <text evidence="2">The sequence shown here is derived from an EMBL/GenBank/DDBJ whole genome shotgun (WGS) entry which is preliminary data.</text>
</comment>
<feature type="region of interest" description="Disordered" evidence="1">
    <location>
        <begin position="1"/>
        <end position="54"/>
    </location>
</feature>
<name>A0A2S8BM40_9MYCO</name>
<evidence type="ECO:0000313" key="2">
    <source>
        <dbReference type="EMBL" id="PQM47698.1"/>
    </source>
</evidence>
<evidence type="ECO:0000313" key="3">
    <source>
        <dbReference type="Proteomes" id="UP000238296"/>
    </source>
</evidence>
<accession>A0A2S8BM40</accession>
<evidence type="ECO:0000256" key="1">
    <source>
        <dbReference type="SAM" id="MobiDB-lite"/>
    </source>
</evidence>
<dbReference type="AlphaFoldDB" id="A0A2S8BM40"/>
<protein>
    <submittedName>
        <fullName evidence="2">Uncharacterized protein</fullName>
    </submittedName>
</protein>
<sequence length="54" mass="5491">MPALRVTCQSDESGTGRATVCSGSNATNARASASLDTTNEKSLSRNTLTNSGEA</sequence>
<feature type="compositionally biased region" description="Polar residues" evidence="1">
    <location>
        <begin position="21"/>
        <end position="37"/>
    </location>
</feature>